<dbReference type="Proteomes" id="UP001189429">
    <property type="component" value="Unassembled WGS sequence"/>
</dbReference>
<comment type="caution">
    <text evidence="1">The sequence shown here is derived from an EMBL/GenBank/DDBJ whole genome shotgun (WGS) entry which is preliminary data.</text>
</comment>
<reference evidence="1" key="1">
    <citation type="submission" date="2023-10" db="EMBL/GenBank/DDBJ databases">
        <authorList>
            <person name="Chen Y."/>
            <person name="Shah S."/>
            <person name="Dougan E. K."/>
            <person name="Thang M."/>
            <person name="Chan C."/>
        </authorList>
    </citation>
    <scope>NUCLEOTIDE SEQUENCE [LARGE SCALE GENOMIC DNA]</scope>
</reference>
<gene>
    <name evidence="1" type="ORF">PCOR1329_LOCUS50290</name>
</gene>
<keyword evidence="2" id="KW-1185">Reference proteome</keyword>
<sequence length="245" mass="26058">MPAARGSPLDLGAAHPWWSKALMLTQFGVISLVALLLHGCSVSGDDSALATSECPSVYGEGKTYCPQGYSYEIVSESFATTIAYCIRNTSTVEATRADTTIDVTGDEYYGTDTIDTIGSGTAGNCQWCSANQISAPEQNGAGACWTPYFDAQAECPEQYPFASGANNAWCSKSQNLGIVDAVYYRGLLGGSWHCCKEQDWNVGTSYCDNPYLCEQGTSATAGTFTEEYQMAVTCGKAPCATHGFV</sequence>
<organism evidence="1 2">
    <name type="scientific">Prorocentrum cordatum</name>
    <dbReference type="NCBI Taxonomy" id="2364126"/>
    <lineage>
        <taxon>Eukaryota</taxon>
        <taxon>Sar</taxon>
        <taxon>Alveolata</taxon>
        <taxon>Dinophyceae</taxon>
        <taxon>Prorocentrales</taxon>
        <taxon>Prorocentraceae</taxon>
        <taxon>Prorocentrum</taxon>
    </lineage>
</organism>
<evidence type="ECO:0000313" key="1">
    <source>
        <dbReference type="EMBL" id="CAK0861689.1"/>
    </source>
</evidence>
<proteinExistence type="predicted"/>
<name>A0ABN9UPL2_9DINO</name>
<dbReference type="EMBL" id="CAUYUJ010016084">
    <property type="protein sequence ID" value="CAK0861689.1"/>
    <property type="molecule type" value="Genomic_DNA"/>
</dbReference>
<evidence type="ECO:0000313" key="2">
    <source>
        <dbReference type="Proteomes" id="UP001189429"/>
    </source>
</evidence>
<protein>
    <recommendedName>
        <fullName evidence="3">Cellulase</fullName>
    </recommendedName>
</protein>
<evidence type="ECO:0008006" key="3">
    <source>
        <dbReference type="Google" id="ProtNLM"/>
    </source>
</evidence>
<accession>A0ABN9UPL2</accession>